<evidence type="ECO:0008006" key="3">
    <source>
        <dbReference type="Google" id="ProtNLM"/>
    </source>
</evidence>
<reference evidence="1 2" key="1">
    <citation type="submission" date="2015-03" db="EMBL/GenBank/DDBJ databases">
        <title>Comparative analysis of the OM43 clade including a novel species from Red Sea uncovers genomic and metabolic diversity among marine methylotrophs.</title>
        <authorList>
            <person name="Jimenez-Infante F."/>
            <person name="Ngugi D.K."/>
            <person name="Vinu M."/>
            <person name="Alam I."/>
            <person name="Kamau A."/>
            <person name="Blom J."/>
            <person name="Bajic V.B."/>
            <person name="Stingl U."/>
        </authorList>
    </citation>
    <scope>NUCLEOTIDE SEQUENCE [LARGE SCALE GENOMIC DNA]</scope>
    <source>
        <strain evidence="1 2">MBRSH7</strain>
    </source>
</reference>
<sequence>MTNKNGDLYVIPTPLNEDLDDFYTPKQKKRINHIQHFVVENKKPARNSLKKLELNTSLQELKLHENNKNVQLNYEEVLDILKSGSDVGLISDCGLPGVSDPGSELVLKCHFDNIKVKTIAQESSILSSLACSGCNGQNFEFIGYLPIDKNKRKKYLSNLAVEIKKSKKTFIFIETPHRNLETFQFLLESLNTENLVCIAYDINGDSESILTNSIKGWEKINIEFEKKPCIFLVN</sequence>
<dbReference type="Proteomes" id="UP000066549">
    <property type="component" value="Chromosome"/>
</dbReference>
<keyword evidence="2" id="KW-1185">Reference proteome</keyword>
<evidence type="ECO:0000313" key="1">
    <source>
        <dbReference type="EMBL" id="AKO66399.1"/>
    </source>
</evidence>
<protein>
    <recommendedName>
        <fullName evidence="3">SAM-dependent methyltransferase</fullName>
    </recommendedName>
</protein>
<dbReference type="PANTHER" id="PTHR46111:SF2">
    <property type="entry name" value="SAM-DEPENDENT METHYLTRANSFERASE"/>
    <property type="match status" value="1"/>
</dbReference>
<dbReference type="PIRSF" id="PIRSF005917">
    <property type="entry name" value="MTase_YraL"/>
    <property type="match status" value="1"/>
</dbReference>
<dbReference type="SUPFAM" id="SSF53790">
    <property type="entry name" value="Tetrapyrrole methylase"/>
    <property type="match status" value="1"/>
</dbReference>
<dbReference type="Gene3D" id="3.30.950.10">
    <property type="entry name" value="Methyltransferase, Cobalt-precorrin-4 Transmethylase, Domain 2"/>
    <property type="match status" value="1"/>
</dbReference>
<name>A0A0H4J0S0_9PROT</name>
<evidence type="ECO:0000313" key="2">
    <source>
        <dbReference type="Proteomes" id="UP000066549"/>
    </source>
</evidence>
<dbReference type="InterPro" id="IPR014777">
    <property type="entry name" value="4pyrrole_Mease_sub1"/>
</dbReference>
<dbReference type="AlphaFoldDB" id="A0A0H4J0S0"/>
<proteinExistence type="predicted"/>
<dbReference type="Gene3D" id="3.40.1010.10">
    <property type="entry name" value="Cobalt-precorrin-4 Transmethylase, Domain 1"/>
    <property type="match status" value="1"/>
</dbReference>
<dbReference type="CDD" id="cd11649">
    <property type="entry name" value="RsmI_like"/>
    <property type="match status" value="1"/>
</dbReference>
<dbReference type="GO" id="GO:0008168">
    <property type="term" value="F:methyltransferase activity"/>
    <property type="evidence" value="ECO:0007669"/>
    <property type="project" value="InterPro"/>
</dbReference>
<dbReference type="OrthoDB" id="7061662at2"/>
<gene>
    <name evidence="1" type="ORF">VI33_07085</name>
</gene>
<dbReference type="EMBL" id="CP011002">
    <property type="protein sequence ID" value="AKO66399.1"/>
    <property type="molecule type" value="Genomic_DNA"/>
</dbReference>
<dbReference type="PANTHER" id="PTHR46111">
    <property type="entry name" value="RIBOSOMAL RNA SMALL SUBUNIT METHYLTRANSFERASE I"/>
    <property type="match status" value="1"/>
</dbReference>
<accession>A0A0H4J0S0</accession>
<organism evidence="1 2">
    <name type="scientific">Methylophilales bacterium MBRS-H7</name>
    <dbReference type="NCBI Taxonomy" id="1623450"/>
    <lineage>
        <taxon>Bacteria</taxon>
        <taxon>Pseudomonadati</taxon>
        <taxon>Pseudomonadota</taxon>
        <taxon>Betaproteobacteria</taxon>
        <taxon>Nitrosomonadales</taxon>
        <taxon>OM43 clade</taxon>
    </lineage>
</organism>
<dbReference type="InterPro" id="IPR008189">
    <property type="entry name" value="rRNA_ssu_MeTfrase_I"/>
</dbReference>
<dbReference type="InterPro" id="IPR035996">
    <property type="entry name" value="4pyrrol_Methylase_sf"/>
</dbReference>
<dbReference type="InterPro" id="IPR014776">
    <property type="entry name" value="4pyrrole_Mease_sub2"/>
</dbReference>